<evidence type="ECO:0000256" key="7">
    <source>
        <dbReference type="ARBA" id="ARBA00022884"/>
    </source>
</evidence>
<dbReference type="SUPFAM" id="SSF110324">
    <property type="entry name" value="Ribosomal L27 protein-like"/>
    <property type="match status" value="1"/>
</dbReference>
<evidence type="ECO:0000256" key="9">
    <source>
        <dbReference type="ARBA" id="ARBA00030615"/>
    </source>
</evidence>
<accession>A0A443SA80</accession>
<dbReference type="Gene3D" id="2.40.50.100">
    <property type="match status" value="1"/>
</dbReference>
<dbReference type="PANTHER" id="PTHR21321">
    <property type="entry name" value="PNAS-3 RELATED"/>
    <property type="match status" value="1"/>
</dbReference>
<evidence type="ECO:0000256" key="2">
    <source>
        <dbReference type="ARBA" id="ARBA00004604"/>
    </source>
</evidence>
<dbReference type="PANTHER" id="PTHR21321:SF1">
    <property type="entry name" value="EXOSOME COMPLEX COMPONENT RRP40"/>
    <property type="match status" value="1"/>
</dbReference>
<feature type="domain" description="K Homology" evidence="10">
    <location>
        <begin position="159"/>
        <end position="205"/>
    </location>
</feature>
<dbReference type="EMBL" id="NCKV01004862">
    <property type="protein sequence ID" value="RWS24451.1"/>
    <property type="molecule type" value="Genomic_DNA"/>
</dbReference>
<dbReference type="SUPFAM" id="SSF54791">
    <property type="entry name" value="Eukaryotic type KH-domain (KH-domain type I)"/>
    <property type="match status" value="1"/>
</dbReference>
<evidence type="ECO:0000256" key="8">
    <source>
        <dbReference type="ARBA" id="ARBA00023242"/>
    </source>
</evidence>
<keyword evidence="5" id="KW-0698">rRNA processing</keyword>
<dbReference type="GO" id="GO:0071038">
    <property type="term" value="P:TRAMP-dependent tRNA surveillance pathway"/>
    <property type="evidence" value="ECO:0007669"/>
    <property type="project" value="TreeGrafter"/>
</dbReference>
<evidence type="ECO:0000313" key="12">
    <source>
        <dbReference type="Proteomes" id="UP000288716"/>
    </source>
</evidence>
<dbReference type="GO" id="GO:0071051">
    <property type="term" value="P:poly(A)-dependent snoRNA 3'-end processing"/>
    <property type="evidence" value="ECO:0007669"/>
    <property type="project" value="TreeGrafter"/>
</dbReference>
<dbReference type="CDD" id="cd05790">
    <property type="entry name" value="S1_Rrp40"/>
    <property type="match status" value="1"/>
</dbReference>
<comment type="caution">
    <text evidence="11">The sequence shown here is derived from an EMBL/GenBank/DDBJ whole genome shotgun (WGS) entry which is preliminary data.</text>
</comment>
<protein>
    <recommendedName>
        <fullName evidence="9">Ribosomal RNA-processing protein 40</fullName>
    </recommendedName>
</protein>
<dbReference type="SUPFAM" id="SSF50249">
    <property type="entry name" value="Nucleic acid-binding proteins"/>
    <property type="match status" value="1"/>
</dbReference>
<dbReference type="Proteomes" id="UP000288716">
    <property type="component" value="Unassembled WGS sequence"/>
</dbReference>
<dbReference type="InterPro" id="IPR036612">
    <property type="entry name" value="KH_dom_type_1_sf"/>
</dbReference>
<feature type="non-terminal residue" evidence="11">
    <location>
        <position position="1"/>
    </location>
</feature>
<dbReference type="STRING" id="299467.A0A443SA80"/>
<dbReference type="InterPro" id="IPR004088">
    <property type="entry name" value="KH_dom_type_1"/>
</dbReference>
<keyword evidence="7" id="KW-0694">RNA-binding</keyword>
<dbReference type="Pfam" id="PF15985">
    <property type="entry name" value="KH_6"/>
    <property type="match status" value="1"/>
</dbReference>
<proteinExistence type="inferred from homology"/>
<sequence>IVEEQMQEIVVPGEELTQLMATEKANVKKIVVGPGIRRDGERFFATKCGRFKSRENPCIFWIDYHQKRYIPVRGERIIGIVTQKGGFHVKVDIGTNEAAVLSLLAFEGATKRNKPFIQVGDLVYTQVLSINDTPDGDTELVCVNSKGKKNGMGVLPDDGFMVTVPINVARRLLSPDCLLLRNLGTKFKYEIAVGLNGRVWIRGSTRLTTEFIVNTVNELEYLTEQELYERTEAILNEFEVYNKK</sequence>
<dbReference type="GO" id="GO:0010468">
    <property type="term" value="P:regulation of gene expression"/>
    <property type="evidence" value="ECO:0007669"/>
    <property type="project" value="UniProtKB-ARBA"/>
</dbReference>
<dbReference type="GO" id="GO:0005730">
    <property type="term" value="C:nucleolus"/>
    <property type="evidence" value="ECO:0007669"/>
    <property type="project" value="UniProtKB-SubCell"/>
</dbReference>
<name>A0A443SA80_9ACAR</name>
<dbReference type="Gene3D" id="3.30.1370.10">
    <property type="entry name" value="K Homology domain, type 1"/>
    <property type="match status" value="1"/>
</dbReference>
<dbReference type="CDD" id="cd22526">
    <property type="entry name" value="KH-I_Rrp40"/>
    <property type="match status" value="1"/>
</dbReference>
<comment type="similarity">
    <text evidence="3">Belongs to the RRP40 family.</text>
</comment>
<dbReference type="GO" id="GO:0000177">
    <property type="term" value="C:cytoplasmic exosome (RNase complex)"/>
    <property type="evidence" value="ECO:0007669"/>
    <property type="project" value="TreeGrafter"/>
</dbReference>
<dbReference type="GO" id="GO:0000467">
    <property type="term" value="P:exonucleolytic trimming to generate mature 3'-end of 5.8S rRNA from tricistronic rRNA transcript (SSU-rRNA, 5.8S rRNA, LSU-rRNA)"/>
    <property type="evidence" value="ECO:0007669"/>
    <property type="project" value="TreeGrafter"/>
</dbReference>
<dbReference type="InterPro" id="IPR026699">
    <property type="entry name" value="Exosome_RNA_bind1/RRP40/RRP4"/>
</dbReference>
<dbReference type="AlphaFoldDB" id="A0A443SA80"/>
<dbReference type="GO" id="GO:0071034">
    <property type="term" value="P:CUT catabolic process"/>
    <property type="evidence" value="ECO:0007669"/>
    <property type="project" value="TreeGrafter"/>
</dbReference>
<evidence type="ECO:0000256" key="6">
    <source>
        <dbReference type="ARBA" id="ARBA00022835"/>
    </source>
</evidence>
<dbReference type="GO" id="GO:0003723">
    <property type="term" value="F:RNA binding"/>
    <property type="evidence" value="ECO:0007669"/>
    <property type="project" value="UniProtKB-KW"/>
</dbReference>
<evidence type="ECO:0000313" key="11">
    <source>
        <dbReference type="EMBL" id="RWS24451.1"/>
    </source>
</evidence>
<dbReference type="OrthoDB" id="340500at2759"/>
<dbReference type="InterPro" id="IPR037319">
    <property type="entry name" value="Rrp40_S1"/>
</dbReference>
<comment type="subcellular location">
    <subcellularLocation>
        <location evidence="1">Cytoplasm</location>
    </subcellularLocation>
    <subcellularLocation>
        <location evidence="2">Nucleus</location>
        <location evidence="2">Nucleolus</location>
    </subcellularLocation>
</comment>
<evidence type="ECO:0000256" key="4">
    <source>
        <dbReference type="ARBA" id="ARBA00022490"/>
    </source>
</evidence>
<dbReference type="Gene3D" id="2.40.50.140">
    <property type="entry name" value="Nucleic acid-binding proteins"/>
    <property type="match status" value="1"/>
</dbReference>
<dbReference type="GO" id="GO:0000176">
    <property type="term" value="C:nuclear exosome (RNase complex)"/>
    <property type="evidence" value="ECO:0007669"/>
    <property type="project" value="TreeGrafter"/>
</dbReference>
<keyword evidence="6" id="KW-0271">Exosome</keyword>
<evidence type="ECO:0000256" key="1">
    <source>
        <dbReference type="ARBA" id="ARBA00004496"/>
    </source>
</evidence>
<dbReference type="InterPro" id="IPR012340">
    <property type="entry name" value="NA-bd_OB-fold"/>
</dbReference>
<dbReference type="GO" id="GO:0034475">
    <property type="term" value="P:U4 snRNA 3'-end processing"/>
    <property type="evidence" value="ECO:0007669"/>
    <property type="project" value="TreeGrafter"/>
</dbReference>
<evidence type="ECO:0000259" key="10">
    <source>
        <dbReference type="Pfam" id="PF15985"/>
    </source>
</evidence>
<evidence type="ECO:0000256" key="3">
    <source>
        <dbReference type="ARBA" id="ARBA00007841"/>
    </source>
</evidence>
<reference evidence="11 12" key="1">
    <citation type="journal article" date="2018" name="Gigascience">
        <title>Genomes of trombidid mites reveal novel predicted allergens and laterally-transferred genes associated with secondary metabolism.</title>
        <authorList>
            <person name="Dong X."/>
            <person name="Chaisiri K."/>
            <person name="Xia D."/>
            <person name="Armstrong S.D."/>
            <person name="Fang Y."/>
            <person name="Donnelly M.J."/>
            <person name="Kadowaki T."/>
            <person name="McGarry J.W."/>
            <person name="Darby A.C."/>
            <person name="Makepeace B.L."/>
        </authorList>
    </citation>
    <scope>NUCLEOTIDE SEQUENCE [LARGE SCALE GENOMIC DNA]</scope>
    <source>
        <strain evidence="11">UoL-UT</strain>
    </source>
</reference>
<dbReference type="GO" id="GO:0071035">
    <property type="term" value="P:nuclear polyadenylation-dependent rRNA catabolic process"/>
    <property type="evidence" value="ECO:0007669"/>
    <property type="project" value="TreeGrafter"/>
</dbReference>
<dbReference type="InterPro" id="IPR049469">
    <property type="entry name" value="RRP40_KH-I"/>
</dbReference>
<keyword evidence="12" id="KW-1185">Reference proteome</keyword>
<organism evidence="11 12">
    <name type="scientific">Leptotrombidium deliense</name>
    <dbReference type="NCBI Taxonomy" id="299467"/>
    <lineage>
        <taxon>Eukaryota</taxon>
        <taxon>Metazoa</taxon>
        <taxon>Ecdysozoa</taxon>
        <taxon>Arthropoda</taxon>
        <taxon>Chelicerata</taxon>
        <taxon>Arachnida</taxon>
        <taxon>Acari</taxon>
        <taxon>Acariformes</taxon>
        <taxon>Trombidiformes</taxon>
        <taxon>Prostigmata</taxon>
        <taxon>Anystina</taxon>
        <taxon>Parasitengona</taxon>
        <taxon>Trombiculoidea</taxon>
        <taxon>Trombiculidae</taxon>
        <taxon>Leptotrombidium</taxon>
    </lineage>
</organism>
<gene>
    <name evidence="11" type="ORF">B4U80_02022</name>
</gene>
<keyword evidence="8" id="KW-0539">Nucleus</keyword>
<dbReference type="Pfam" id="PF21262">
    <property type="entry name" value="RRP40_S1"/>
    <property type="match status" value="1"/>
</dbReference>
<keyword evidence="4" id="KW-0963">Cytoplasm</keyword>
<evidence type="ECO:0000256" key="5">
    <source>
        <dbReference type="ARBA" id="ARBA00022552"/>
    </source>
</evidence>
<dbReference type="VEuPathDB" id="VectorBase:LDEU007590"/>